<sequence>MKLVSLITAPLKISLAVADTGLAVASKAIDTGREILAELPDGQPHDGQGRAHPAAGAGLVGTLESLLGMVGRKSPLHSAMKVAELMEEDKPIGRALRPGGPVERVMAPGGLADRLTEPGGVLDRLFAKDGPVDRLTSQDGALDRALAPGGLVDQLLAEDGILERLMREEGVLDKFTAKDGPLQQLANLSEVLTKAAPSIDALTPTVELLTDTVSALSSVISPLGGFLPRLRPSRPSSAPRPVRSERVIDEPVARRESGSAGQPD</sequence>
<feature type="compositionally biased region" description="Low complexity" evidence="1">
    <location>
        <begin position="229"/>
        <end position="241"/>
    </location>
</feature>
<name>A0A4R5P6E3_9MYCO</name>
<feature type="region of interest" description="Disordered" evidence="1">
    <location>
        <begin position="229"/>
        <end position="264"/>
    </location>
</feature>
<feature type="compositionally biased region" description="Basic and acidic residues" evidence="1">
    <location>
        <begin position="242"/>
        <end position="257"/>
    </location>
</feature>
<protein>
    <submittedName>
        <fullName evidence="2">Uncharacterized protein</fullName>
    </submittedName>
</protein>
<gene>
    <name evidence="2" type="ORF">EJ571_18630</name>
</gene>
<evidence type="ECO:0000313" key="2">
    <source>
        <dbReference type="EMBL" id="TDH18631.1"/>
    </source>
</evidence>
<dbReference type="RefSeq" id="WP_078334265.1">
    <property type="nucleotide sequence ID" value="NZ_MAFQ01000006.1"/>
</dbReference>
<reference evidence="2 3" key="1">
    <citation type="journal article" date="2019" name="Sci. Rep.">
        <title>Extended insight into the Mycobacterium chelonae-abscessus complex through whole genome sequencing of Mycobacterium salmoniphilum outbreak and Mycobacterium salmoniphilum-like strains.</title>
        <authorList>
            <person name="Behra P.R.K."/>
            <person name="Das S."/>
            <person name="Pettersson B.M.F."/>
            <person name="Shirreff L."/>
            <person name="DuCote T."/>
            <person name="Jacobsson K.G."/>
            <person name="Ennis D.G."/>
            <person name="Kirsebom L.A."/>
        </authorList>
    </citation>
    <scope>NUCLEOTIDE SEQUENCE [LARGE SCALE GENOMIC DNA]</scope>
    <source>
        <strain evidence="2 3">DSM 45524</strain>
    </source>
</reference>
<evidence type="ECO:0000256" key="1">
    <source>
        <dbReference type="SAM" id="MobiDB-lite"/>
    </source>
</evidence>
<dbReference type="EMBL" id="RXLR01000019">
    <property type="protein sequence ID" value="TDH18631.1"/>
    <property type="molecule type" value="Genomic_DNA"/>
</dbReference>
<organism evidence="2 3">
    <name type="scientific">Mycobacteroides franklinii</name>
    <dbReference type="NCBI Taxonomy" id="948102"/>
    <lineage>
        <taxon>Bacteria</taxon>
        <taxon>Bacillati</taxon>
        <taxon>Actinomycetota</taxon>
        <taxon>Actinomycetes</taxon>
        <taxon>Mycobacteriales</taxon>
        <taxon>Mycobacteriaceae</taxon>
        <taxon>Mycobacteroides</taxon>
    </lineage>
</organism>
<accession>A0A4R5P6E3</accession>
<proteinExistence type="predicted"/>
<dbReference type="AlphaFoldDB" id="A0A4R5P6E3"/>
<comment type="caution">
    <text evidence="2">The sequence shown here is derived from an EMBL/GenBank/DDBJ whole genome shotgun (WGS) entry which is preliminary data.</text>
</comment>
<dbReference type="Proteomes" id="UP000295627">
    <property type="component" value="Unassembled WGS sequence"/>
</dbReference>
<evidence type="ECO:0000313" key="3">
    <source>
        <dbReference type="Proteomes" id="UP000295627"/>
    </source>
</evidence>